<gene>
    <name evidence="7" type="ORF">A3783_12275</name>
</gene>
<keyword evidence="3" id="KW-1003">Cell membrane</keyword>
<accession>A0ABX2V6S2</accession>
<organism evidence="7 8">
    <name type="scientific">Exiguobacterium undae</name>
    <dbReference type="NCBI Taxonomy" id="169177"/>
    <lineage>
        <taxon>Bacteria</taxon>
        <taxon>Bacillati</taxon>
        <taxon>Bacillota</taxon>
        <taxon>Bacilli</taxon>
        <taxon>Bacillales</taxon>
        <taxon>Bacillales Family XII. Incertae Sedis</taxon>
        <taxon>Exiguobacterium</taxon>
    </lineage>
</organism>
<protein>
    <submittedName>
        <fullName evidence="7">CDP-glycerol--glycerophosphate glycerophosphotransferase</fullName>
    </submittedName>
</protein>
<dbReference type="InterPro" id="IPR043148">
    <property type="entry name" value="TagF_C"/>
</dbReference>
<evidence type="ECO:0000256" key="2">
    <source>
        <dbReference type="ARBA" id="ARBA00010488"/>
    </source>
</evidence>
<dbReference type="Gene3D" id="3.40.50.12580">
    <property type="match status" value="1"/>
</dbReference>
<evidence type="ECO:0000256" key="5">
    <source>
        <dbReference type="ARBA" id="ARBA00022944"/>
    </source>
</evidence>
<dbReference type="InterPro" id="IPR043149">
    <property type="entry name" value="TagF_N"/>
</dbReference>
<dbReference type="Pfam" id="PF04464">
    <property type="entry name" value="Glyphos_transf"/>
    <property type="match status" value="1"/>
</dbReference>
<evidence type="ECO:0000256" key="4">
    <source>
        <dbReference type="ARBA" id="ARBA00022679"/>
    </source>
</evidence>
<keyword evidence="5" id="KW-0777">Teichoic acid biosynthesis</keyword>
<keyword evidence="8" id="KW-1185">Reference proteome</keyword>
<proteinExistence type="inferred from homology"/>
<comment type="subcellular location">
    <subcellularLocation>
        <location evidence="1">Cell membrane</location>
        <topology evidence="1">Peripheral membrane protein</topology>
    </subcellularLocation>
</comment>
<dbReference type="RefSeq" id="WP_028106909.1">
    <property type="nucleotide sequence ID" value="NZ_LVVL01000015.1"/>
</dbReference>
<dbReference type="EMBL" id="LVVL01000015">
    <property type="protein sequence ID" value="OAN12309.1"/>
    <property type="molecule type" value="Genomic_DNA"/>
</dbReference>
<sequence length="380" mass="44786">MRESIVQIYLLLFRIFYRIFCLLPVKPVTLFWVTYGDNVKPINDALLTGFPKEKRYLIYDRKFVKYPESWSTERILPYRRLRFIRLAYLLATSKHVFIDNYIGEFSVAPIRKGTQRVQLWHAAGTLKKFGLTSARSLIVSKPILQRFKRVYQRYGDFIVPGESCAEQFMAPHDLPKSVFKSFGVPRTDYWFNEQHESIKEELQSAYARENRRILLYAPTYREYNGMEGQTVRQLEQLTDRGWTILVKLHPTVRTMFTHQKTHVHFVTDEFSINDYLLITDVLVTDYSSIPFESCLLGIPTILYTPDLDTYRQIPGIVDSYPDPLPVMSTTQFDGVLNWIDSDTALQESRRAMEQFKTLWYTEQPGQATSRIIHHYYHKPI</sequence>
<evidence type="ECO:0000313" key="8">
    <source>
        <dbReference type="Proteomes" id="UP000078447"/>
    </source>
</evidence>
<keyword evidence="6" id="KW-0472">Membrane</keyword>
<keyword evidence="4" id="KW-0808">Transferase</keyword>
<dbReference type="Gene3D" id="3.40.50.11820">
    <property type="match status" value="1"/>
</dbReference>
<dbReference type="PANTHER" id="PTHR37316:SF1">
    <property type="entry name" value="TEICHOIC ACID GLYCEROL-PHOSPHATE PRIMASE"/>
    <property type="match status" value="1"/>
</dbReference>
<comment type="caution">
    <text evidence="7">The sequence shown here is derived from an EMBL/GenBank/DDBJ whole genome shotgun (WGS) entry which is preliminary data.</text>
</comment>
<dbReference type="Proteomes" id="UP000078447">
    <property type="component" value="Unassembled WGS sequence"/>
</dbReference>
<evidence type="ECO:0000256" key="3">
    <source>
        <dbReference type="ARBA" id="ARBA00022475"/>
    </source>
</evidence>
<evidence type="ECO:0000313" key="7">
    <source>
        <dbReference type="EMBL" id="OAN12309.1"/>
    </source>
</evidence>
<dbReference type="SUPFAM" id="SSF53756">
    <property type="entry name" value="UDP-Glycosyltransferase/glycogen phosphorylase"/>
    <property type="match status" value="1"/>
</dbReference>
<dbReference type="InterPro" id="IPR007554">
    <property type="entry name" value="Glycerophosphate_synth"/>
</dbReference>
<evidence type="ECO:0000256" key="6">
    <source>
        <dbReference type="ARBA" id="ARBA00023136"/>
    </source>
</evidence>
<name>A0ABX2V6S2_9BACL</name>
<comment type="similarity">
    <text evidence="2">Belongs to the CDP-glycerol glycerophosphotransferase family.</text>
</comment>
<dbReference type="InterPro" id="IPR051612">
    <property type="entry name" value="Teichoic_Acid_Biosynth"/>
</dbReference>
<reference evidence="7 8" key="1">
    <citation type="submission" date="2016-03" db="EMBL/GenBank/DDBJ databases">
        <authorList>
            <person name="Cho S.-Y."/>
            <person name="Lim S."/>
            <person name="Kim H."/>
            <person name="Soh E.H."/>
            <person name="Moon J.S."/>
        </authorList>
    </citation>
    <scope>NUCLEOTIDE SEQUENCE [LARGE SCALE GENOMIC DNA]</scope>
    <source>
        <strain evidence="7 8">KCTC 3810</strain>
    </source>
</reference>
<dbReference type="PANTHER" id="PTHR37316">
    <property type="entry name" value="TEICHOIC ACID GLYCEROL-PHOSPHATE PRIMASE"/>
    <property type="match status" value="1"/>
</dbReference>
<evidence type="ECO:0000256" key="1">
    <source>
        <dbReference type="ARBA" id="ARBA00004202"/>
    </source>
</evidence>